<dbReference type="EMBL" id="KE356561">
    <property type="protein sequence ID" value="ERG96050.1"/>
    <property type="molecule type" value="Genomic_DNA"/>
</dbReference>
<proteinExistence type="predicted"/>
<dbReference type="STRING" id="1238425.J07HQW2_02517"/>
<evidence type="ECO:0000313" key="1">
    <source>
        <dbReference type="EMBL" id="ERG96050.1"/>
    </source>
</evidence>
<dbReference type="HOGENOM" id="CLU_1860671_0_0_2"/>
<dbReference type="RefSeq" id="WP_021055518.1">
    <property type="nucleotide sequence ID" value="NZ_KE356561.1"/>
</dbReference>
<accession>U1NG16</accession>
<reference evidence="1 2" key="1">
    <citation type="journal article" date="2013" name="PLoS ONE">
        <title>Assembly-driven community genomics of a hypersaline microbial ecosystem.</title>
        <authorList>
            <person name="Podell S."/>
            <person name="Ugalde J.A."/>
            <person name="Narasingarao P."/>
            <person name="Banfield J.F."/>
            <person name="Heidelberg K.B."/>
            <person name="Allen E.E."/>
        </authorList>
    </citation>
    <scope>NUCLEOTIDE SEQUENCE [LARGE SCALE GENOMIC DNA]</scope>
    <source>
        <strain evidence="2">J07HQW2</strain>
    </source>
</reference>
<protein>
    <submittedName>
        <fullName evidence="1">Uncharacterized protein</fullName>
    </submittedName>
</protein>
<evidence type="ECO:0000313" key="2">
    <source>
        <dbReference type="Proteomes" id="UP000030710"/>
    </source>
</evidence>
<organism evidence="1 2">
    <name type="scientific">Haloquadratum walsbyi J07HQW2</name>
    <dbReference type="NCBI Taxonomy" id="1238425"/>
    <lineage>
        <taxon>Archaea</taxon>
        <taxon>Methanobacteriati</taxon>
        <taxon>Methanobacteriota</taxon>
        <taxon>Stenosarchaea group</taxon>
        <taxon>Halobacteria</taxon>
        <taxon>Halobacteriales</taxon>
        <taxon>Haloferacaceae</taxon>
        <taxon>Haloquadratum</taxon>
    </lineage>
</organism>
<name>U1NG16_9EURY</name>
<gene>
    <name evidence="1" type="ORF">J07HQW2_02517</name>
</gene>
<dbReference type="Proteomes" id="UP000030710">
    <property type="component" value="Unassembled WGS sequence"/>
</dbReference>
<sequence length="137" mass="15367">MTTIFIINSTKSQQFINEVFESVVAADEDVHLLQLPSVPHLDPPIEEIITEIDRDVRYTVDTLPEEDTAANLTEFAIEVDADRICIGILDRTSAGKVHVDELMQSLLLHQQLSGHLIFGEQIMTLEGLEYEIHPSNA</sequence>
<dbReference type="AlphaFoldDB" id="U1NG16"/>